<proteinExistence type="predicted"/>
<accession>A0A0F9WMT6</accession>
<sequence length="136" mass="15399">MPNPNLIHPVPVQIQQIDRSETFMDPDAREPIQHAARTVTVTVQGQPRWNSQLLKGHDRGGSTETSLGYVLFRLSDLNAQSVVLQVNDRFKKIGSVNTDVFIVRLEFQGHYPDQDGPTLVKAHFEDRQPSKQRRGS</sequence>
<name>A0A0F9WMT6_9ZZZZ</name>
<reference evidence="1" key="1">
    <citation type="journal article" date="2015" name="Nature">
        <title>Complex archaea that bridge the gap between prokaryotes and eukaryotes.</title>
        <authorList>
            <person name="Spang A."/>
            <person name="Saw J.H."/>
            <person name="Jorgensen S.L."/>
            <person name="Zaremba-Niedzwiedzka K."/>
            <person name="Martijn J."/>
            <person name="Lind A.E."/>
            <person name="van Eijk R."/>
            <person name="Schleper C."/>
            <person name="Guy L."/>
            <person name="Ettema T.J."/>
        </authorList>
    </citation>
    <scope>NUCLEOTIDE SEQUENCE</scope>
</reference>
<comment type="caution">
    <text evidence="1">The sequence shown here is derived from an EMBL/GenBank/DDBJ whole genome shotgun (WGS) entry which is preliminary data.</text>
</comment>
<dbReference type="EMBL" id="LAZR01000239">
    <property type="protein sequence ID" value="KKN79938.1"/>
    <property type="molecule type" value="Genomic_DNA"/>
</dbReference>
<evidence type="ECO:0000313" key="1">
    <source>
        <dbReference type="EMBL" id="KKN79938.1"/>
    </source>
</evidence>
<protein>
    <submittedName>
        <fullName evidence="1">Uncharacterized protein</fullName>
    </submittedName>
</protein>
<organism evidence="1">
    <name type="scientific">marine sediment metagenome</name>
    <dbReference type="NCBI Taxonomy" id="412755"/>
    <lineage>
        <taxon>unclassified sequences</taxon>
        <taxon>metagenomes</taxon>
        <taxon>ecological metagenomes</taxon>
    </lineage>
</organism>
<gene>
    <name evidence="1" type="ORF">LCGC14_0334460</name>
</gene>
<dbReference type="AlphaFoldDB" id="A0A0F9WMT6"/>